<comment type="caution">
    <text evidence="1">The sequence shown here is derived from an EMBL/GenBank/DDBJ whole genome shotgun (WGS) entry which is preliminary data.</text>
</comment>
<protein>
    <submittedName>
        <fullName evidence="1">Uncharacterized protein</fullName>
    </submittedName>
</protein>
<evidence type="ECO:0000313" key="1">
    <source>
        <dbReference type="EMBL" id="KAI9918728.1"/>
    </source>
</evidence>
<reference evidence="1 2" key="1">
    <citation type="journal article" date="2022" name="bioRxiv">
        <title>The genome of the oomycete Peronosclerospora sorghi, a cosmopolitan pathogen of maize and sorghum, is inflated with dispersed pseudogenes.</title>
        <authorList>
            <person name="Fletcher K."/>
            <person name="Martin F."/>
            <person name="Isakeit T."/>
            <person name="Cavanaugh K."/>
            <person name="Magill C."/>
            <person name="Michelmore R."/>
        </authorList>
    </citation>
    <scope>NUCLEOTIDE SEQUENCE [LARGE SCALE GENOMIC DNA]</scope>
    <source>
        <strain evidence="1">P6</strain>
    </source>
</reference>
<organism evidence="1 2">
    <name type="scientific">Peronosclerospora sorghi</name>
    <dbReference type="NCBI Taxonomy" id="230839"/>
    <lineage>
        <taxon>Eukaryota</taxon>
        <taxon>Sar</taxon>
        <taxon>Stramenopiles</taxon>
        <taxon>Oomycota</taxon>
        <taxon>Peronosporomycetes</taxon>
        <taxon>Peronosporales</taxon>
        <taxon>Peronosporaceae</taxon>
        <taxon>Peronosclerospora</taxon>
    </lineage>
</organism>
<gene>
    <name evidence="1" type="ORF">PsorP6_011997</name>
</gene>
<name>A0ACC0WIQ1_9STRA</name>
<accession>A0ACC0WIQ1</accession>
<dbReference type="Proteomes" id="UP001163321">
    <property type="component" value="Chromosome 12"/>
</dbReference>
<sequence length="144" mass="15229">MDITTSSSLVPIQPRTSLTHVVQLHPSIVLPGPTMSNMSWLQAEEAQRHPAKEEAEGSAIMRSGLQMLQMLSPNTGGEGGDDALGSDVESRVGDELFSVNATTSCTPDGKPHFSPPVALTLRKRRLSASTSDSVTSTTSKLARG</sequence>
<evidence type="ECO:0000313" key="2">
    <source>
        <dbReference type="Proteomes" id="UP001163321"/>
    </source>
</evidence>
<proteinExistence type="predicted"/>
<keyword evidence="2" id="KW-1185">Reference proteome</keyword>
<dbReference type="EMBL" id="CM047591">
    <property type="protein sequence ID" value="KAI9918728.1"/>
    <property type="molecule type" value="Genomic_DNA"/>
</dbReference>